<keyword evidence="3" id="KW-1185">Reference proteome</keyword>
<dbReference type="AlphaFoldDB" id="A0A811LF91"/>
<dbReference type="EMBL" id="CAJFCW020000005">
    <property type="protein sequence ID" value="CAG9122042.1"/>
    <property type="molecule type" value="Genomic_DNA"/>
</dbReference>
<dbReference type="EMBL" id="CAJFDH010000005">
    <property type="protein sequence ID" value="CAD5226343.1"/>
    <property type="molecule type" value="Genomic_DNA"/>
</dbReference>
<protein>
    <submittedName>
        <fullName evidence="2">Uncharacterized protein</fullName>
    </submittedName>
</protein>
<keyword evidence="1" id="KW-1133">Transmembrane helix</keyword>
<reference evidence="2" key="1">
    <citation type="submission" date="2020-09" db="EMBL/GenBank/DDBJ databases">
        <authorList>
            <person name="Kikuchi T."/>
        </authorList>
    </citation>
    <scope>NUCLEOTIDE SEQUENCE</scope>
    <source>
        <strain evidence="2">SH1</strain>
    </source>
</reference>
<accession>A0A811LF91</accession>
<keyword evidence="1" id="KW-0812">Transmembrane</keyword>
<organism evidence="2 3">
    <name type="scientific">Bursaphelenchus okinawaensis</name>
    <dbReference type="NCBI Taxonomy" id="465554"/>
    <lineage>
        <taxon>Eukaryota</taxon>
        <taxon>Metazoa</taxon>
        <taxon>Ecdysozoa</taxon>
        <taxon>Nematoda</taxon>
        <taxon>Chromadorea</taxon>
        <taxon>Rhabditida</taxon>
        <taxon>Tylenchina</taxon>
        <taxon>Tylenchomorpha</taxon>
        <taxon>Aphelenchoidea</taxon>
        <taxon>Aphelenchoididae</taxon>
        <taxon>Bursaphelenchus</taxon>
    </lineage>
</organism>
<dbReference type="Proteomes" id="UP000614601">
    <property type="component" value="Unassembled WGS sequence"/>
</dbReference>
<gene>
    <name evidence="2" type="ORF">BOKJ2_LOCUS12030</name>
</gene>
<sequence length="72" mass="8312">MSKIPAIGSKEDAKPFDSIETYLFSAMFVIMFVTLVYVALAVFSVRVEYLKFKKRKEIEEKTPETLTIMDPE</sequence>
<dbReference type="Proteomes" id="UP000783686">
    <property type="component" value="Unassembled WGS sequence"/>
</dbReference>
<keyword evidence="1" id="KW-0472">Membrane</keyword>
<evidence type="ECO:0000313" key="2">
    <source>
        <dbReference type="EMBL" id="CAD5226343.1"/>
    </source>
</evidence>
<comment type="caution">
    <text evidence="2">The sequence shown here is derived from an EMBL/GenBank/DDBJ whole genome shotgun (WGS) entry which is preliminary data.</text>
</comment>
<evidence type="ECO:0000313" key="3">
    <source>
        <dbReference type="Proteomes" id="UP000614601"/>
    </source>
</evidence>
<evidence type="ECO:0000256" key="1">
    <source>
        <dbReference type="SAM" id="Phobius"/>
    </source>
</evidence>
<proteinExistence type="predicted"/>
<name>A0A811LF91_9BILA</name>
<feature type="transmembrane region" description="Helical" evidence="1">
    <location>
        <begin position="22"/>
        <end position="45"/>
    </location>
</feature>